<comment type="caution">
    <text evidence="1">The sequence shown here is derived from an EMBL/GenBank/DDBJ whole genome shotgun (WGS) entry which is preliminary data.</text>
</comment>
<name>A0AAN8JLY9_PATCE</name>
<dbReference type="AlphaFoldDB" id="A0AAN8JLY9"/>
<protein>
    <submittedName>
        <fullName evidence="1">Uncharacterized protein</fullName>
    </submittedName>
</protein>
<keyword evidence="2" id="KW-1185">Reference proteome</keyword>
<accession>A0AAN8JLY9</accession>
<sequence length="324" mass="37694">MRYKDSKGDPHGFCMFLTDHNMPQSLIIRYRGNRLHVLFKLAAVYVIHFDLIKKYLTGYCLHTSTLKTCLIEDFQNLNTLLELKVLALIGKLLTGPWIKRFYKNHEDGLHHLDAFSDIKRCSSRVEDLVSLDVIRIGGLKEDFFGDPIEKTDRAIWDEDVDIHDFSQVMKGVLNSTLEVIMRQYKTYFEMTWDDSTREKLSSARTHNMDSEEVMDMFSAMQERAPAATLLYISSKIRAKKTKTVNYLHKHPDSETVIMQAVPIAAKFRRKTQKSVADLQKEMSRRIIEKQQKKSQVDRKKMEKQVIELMSTADADLSLFPSHPR</sequence>
<dbReference type="Proteomes" id="UP001347796">
    <property type="component" value="Unassembled WGS sequence"/>
</dbReference>
<proteinExistence type="predicted"/>
<evidence type="ECO:0000313" key="1">
    <source>
        <dbReference type="EMBL" id="KAK6177154.1"/>
    </source>
</evidence>
<dbReference type="EMBL" id="JAZGQO010000010">
    <property type="protein sequence ID" value="KAK6177154.1"/>
    <property type="molecule type" value="Genomic_DNA"/>
</dbReference>
<reference evidence="1 2" key="1">
    <citation type="submission" date="2024-01" db="EMBL/GenBank/DDBJ databases">
        <title>The genome of the rayed Mediterranean limpet Patella caerulea (Linnaeus, 1758).</title>
        <authorList>
            <person name="Anh-Thu Weber A."/>
            <person name="Halstead-Nussloch G."/>
        </authorList>
    </citation>
    <scope>NUCLEOTIDE SEQUENCE [LARGE SCALE GENOMIC DNA]</scope>
    <source>
        <strain evidence="1">AATW-2023a</strain>
        <tissue evidence="1">Whole specimen</tissue>
    </source>
</reference>
<evidence type="ECO:0000313" key="2">
    <source>
        <dbReference type="Proteomes" id="UP001347796"/>
    </source>
</evidence>
<organism evidence="1 2">
    <name type="scientific">Patella caerulea</name>
    <name type="common">Rayed Mediterranean limpet</name>
    <dbReference type="NCBI Taxonomy" id="87958"/>
    <lineage>
        <taxon>Eukaryota</taxon>
        <taxon>Metazoa</taxon>
        <taxon>Spiralia</taxon>
        <taxon>Lophotrochozoa</taxon>
        <taxon>Mollusca</taxon>
        <taxon>Gastropoda</taxon>
        <taxon>Patellogastropoda</taxon>
        <taxon>Patelloidea</taxon>
        <taxon>Patellidae</taxon>
        <taxon>Patella</taxon>
    </lineage>
</organism>
<gene>
    <name evidence="1" type="ORF">SNE40_015313</name>
</gene>